<feature type="compositionally biased region" description="Basic residues" evidence="1">
    <location>
        <begin position="247"/>
        <end position="257"/>
    </location>
</feature>
<name>B0CZH2_LACBS</name>
<feature type="compositionally biased region" description="Basic and acidic residues" evidence="1">
    <location>
        <begin position="148"/>
        <end position="158"/>
    </location>
</feature>
<dbReference type="EMBL" id="DS547094">
    <property type="protein sequence ID" value="EDR12146.1"/>
    <property type="molecule type" value="Genomic_DNA"/>
</dbReference>
<accession>B0CZH2</accession>
<organism evidence="3">
    <name type="scientific">Laccaria bicolor (strain S238N-H82 / ATCC MYA-4686)</name>
    <name type="common">Bicoloured deceiver</name>
    <name type="synonym">Laccaria laccata var. bicolor</name>
    <dbReference type="NCBI Taxonomy" id="486041"/>
    <lineage>
        <taxon>Eukaryota</taxon>
        <taxon>Fungi</taxon>
        <taxon>Dikarya</taxon>
        <taxon>Basidiomycota</taxon>
        <taxon>Agaricomycotina</taxon>
        <taxon>Agaricomycetes</taxon>
        <taxon>Agaricomycetidae</taxon>
        <taxon>Agaricales</taxon>
        <taxon>Agaricineae</taxon>
        <taxon>Hydnangiaceae</taxon>
        <taxon>Laccaria</taxon>
    </lineage>
</organism>
<evidence type="ECO:0000256" key="1">
    <source>
        <dbReference type="SAM" id="MobiDB-lite"/>
    </source>
</evidence>
<protein>
    <submittedName>
        <fullName evidence="2">Predicted protein</fullName>
    </submittedName>
</protein>
<dbReference type="KEGG" id="lbc:LACBIDRAFT_323215"/>
<dbReference type="OrthoDB" id="3251271at2759"/>
<evidence type="ECO:0000313" key="3">
    <source>
        <dbReference type="Proteomes" id="UP000001194"/>
    </source>
</evidence>
<dbReference type="AlphaFoldDB" id="B0CZH2"/>
<dbReference type="Proteomes" id="UP000001194">
    <property type="component" value="Unassembled WGS sequence"/>
</dbReference>
<proteinExistence type="predicted"/>
<dbReference type="GeneID" id="6072033"/>
<reference evidence="2 3" key="1">
    <citation type="journal article" date="2008" name="Nature">
        <title>The genome of Laccaria bicolor provides insights into mycorrhizal symbiosis.</title>
        <authorList>
            <person name="Martin F."/>
            <person name="Aerts A."/>
            <person name="Ahren D."/>
            <person name="Brun A."/>
            <person name="Danchin E.G.J."/>
            <person name="Duchaussoy F."/>
            <person name="Gibon J."/>
            <person name="Kohler A."/>
            <person name="Lindquist E."/>
            <person name="Pereda V."/>
            <person name="Salamov A."/>
            <person name="Shapiro H.J."/>
            <person name="Wuyts J."/>
            <person name="Blaudez D."/>
            <person name="Buee M."/>
            <person name="Brokstein P."/>
            <person name="Canbaeck B."/>
            <person name="Cohen D."/>
            <person name="Courty P.E."/>
            <person name="Coutinho P.M."/>
            <person name="Delaruelle C."/>
            <person name="Detter J.C."/>
            <person name="Deveau A."/>
            <person name="DiFazio S."/>
            <person name="Duplessis S."/>
            <person name="Fraissinet-Tachet L."/>
            <person name="Lucic E."/>
            <person name="Frey-Klett P."/>
            <person name="Fourrey C."/>
            <person name="Feussner I."/>
            <person name="Gay G."/>
            <person name="Grimwood J."/>
            <person name="Hoegger P.J."/>
            <person name="Jain P."/>
            <person name="Kilaru S."/>
            <person name="Labbe J."/>
            <person name="Lin Y.C."/>
            <person name="Legue V."/>
            <person name="Le Tacon F."/>
            <person name="Marmeisse R."/>
            <person name="Melayah D."/>
            <person name="Montanini B."/>
            <person name="Muratet M."/>
            <person name="Nehls U."/>
            <person name="Niculita-Hirzel H."/>
            <person name="Oudot-Le Secq M.P."/>
            <person name="Peter M."/>
            <person name="Quesneville H."/>
            <person name="Rajashekar B."/>
            <person name="Reich M."/>
            <person name="Rouhier N."/>
            <person name="Schmutz J."/>
            <person name="Yin T."/>
            <person name="Chalot M."/>
            <person name="Henrissat B."/>
            <person name="Kuees U."/>
            <person name="Lucas S."/>
            <person name="Van de Peer Y."/>
            <person name="Podila G.K."/>
            <person name="Polle A."/>
            <person name="Pukkila P.J."/>
            <person name="Richardson P.M."/>
            <person name="Rouze P."/>
            <person name="Sanders I.R."/>
            <person name="Stajich J.E."/>
            <person name="Tunlid A."/>
            <person name="Tuskan G."/>
            <person name="Grigoriev I.V."/>
        </authorList>
    </citation>
    <scope>NUCLEOTIDE SEQUENCE [LARGE SCALE GENOMIC DNA]</scope>
    <source>
        <strain evidence="3">S238N-H82 / ATCC MYA-4686</strain>
    </source>
</reference>
<dbReference type="InParanoid" id="B0CZH2"/>
<gene>
    <name evidence="2" type="ORF">LACBIDRAFT_323215</name>
</gene>
<dbReference type="HOGENOM" id="CLU_078256_0_0_1"/>
<sequence length="257" mass="27607">MTSKTLSTGTLSLRFMQNANRAKHLKEVELDRAEVHDDGKWEIGQAAKDVWGSSSNAEPSVSAIHEASYIPFLFGGSSQESNATDKLKGRRVFGRQGVEITQESLSSESKPTTTTPQTPPAPETSTKGRKIHPRPISISASGSSGRLRGFEQLKEQKNGKTAKQAIFETGGVGVDLRGPSSTKPQPIPTKATVPPDTFLKPSGVDDPKELDSSVGSSKNVVIDGARMKRSKRDREAAADPSIEGKTPKKKKKKTVEG</sequence>
<keyword evidence="3" id="KW-1185">Reference proteome</keyword>
<evidence type="ECO:0000313" key="2">
    <source>
        <dbReference type="EMBL" id="EDR12146.1"/>
    </source>
</evidence>
<feature type="compositionally biased region" description="Low complexity" evidence="1">
    <location>
        <begin position="103"/>
        <end position="116"/>
    </location>
</feature>
<dbReference type="RefSeq" id="XP_001876410.1">
    <property type="nucleotide sequence ID" value="XM_001876375.1"/>
</dbReference>
<feature type="region of interest" description="Disordered" evidence="1">
    <location>
        <begin position="80"/>
        <end position="257"/>
    </location>
</feature>